<evidence type="ECO:0000313" key="1">
    <source>
        <dbReference type="EMBL" id="CAI9913331.1"/>
    </source>
</evidence>
<dbReference type="EMBL" id="CAXDID020000119">
    <property type="protein sequence ID" value="CAL6031324.1"/>
    <property type="molecule type" value="Genomic_DNA"/>
</dbReference>
<comment type="caution">
    <text evidence="1">The sequence shown here is derived from an EMBL/GenBank/DDBJ whole genome shotgun (WGS) entry which is preliminary data.</text>
</comment>
<accession>A0AA86TBG3</accession>
<evidence type="ECO:0000313" key="2">
    <source>
        <dbReference type="EMBL" id="CAI9915631.1"/>
    </source>
</evidence>
<evidence type="ECO:0000313" key="4">
    <source>
        <dbReference type="EMBL" id="CAL6067978.1"/>
    </source>
</evidence>
<dbReference type="AlphaFoldDB" id="A0AA86TBG3"/>
<protein>
    <submittedName>
        <fullName evidence="1">Uncharacterized protein</fullName>
    </submittedName>
</protein>
<evidence type="ECO:0000313" key="5">
    <source>
        <dbReference type="Proteomes" id="UP001642409"/>
    </source>
</evidence>
<keyword evidence="5" id="KW-1185">Reference proteome</keyword>
<dbReference type="EMBL" id="CATOUU010000022">
    <property type="protein sequence ID" value="CAI9913331.1"/>
    <property type="molecule type" value="Genomic_DNA"/>
</dbReference>
<dbReference type="EMBL" id="CATOUU010000075">
    <property type="protein sequence ID" value="CAI9915631.1"/>
    <property type="molecule type" value="Genomic_DNA"/>
</dbReference>
<dbReference type="EMBL" id="CAXDID020000270">
    <property type="protein sequence ID" value="CAL6067978.1"/>
    <property type="molecule type" value="Genomic_DNA"/>
</dbReference>
<gene>
    <name evidence="2" type="ORF">HINF_LOCUS3276</name>
    <name evidence="3" type="ORF">HINF_LOCUS33951</name>
    <name evidence="4" type="ORF">HINF_LOCUS53284</name>
    <name evidence="1" type="ORF">HINF_LOCUS976</name>
</gene>
<organism evidence="1">
    <name type="scientific">Hexamita inflata</name>
    <dbReference type="NCBI Taxonomy" id="28002"/>
    <lineage>
        <taxon>Eukaryota</taxon>
        <taxon>Metamonada</taxon>
        <taxon>Diplomonadida</taxon>
        <taxon>Hexamitidae</taxon>
        <taxon>Hexamitinae</taxon>
        <taxon>Hexamita</taxon>
    </lineage>
</organism>
<proteinExistence type="predicted"/>
<sequence length="283" mass="33455">MTKLQKNTDFVEFMRYFTPREEFVYFYTTYTLAMNSALCVDIIDCRSLIYNEYCELMLRRIRLYPNIKYLLLTSNTKTQVVRFLQRYPKLSAFVNVAQYTKQMQQIITTYQIPFTFILNEHNQIVYKGPIQTEFYHNLISHLNERARFLETQLVKFMNVKQDELQNRQLGLALSGINKTPVTIKYQKPIGMFDDGMITEKVVRSGSAYVKKRPYSHLGESSRPLMNQLDELRLPYNIKRNADEKERIDQQLDIPRITKEVILARNRAHAEFGGDSSSDEDMMM</sequence>
<reference evidence="1" key="1">
    <citation type="submission" date="2023-06" db="EMBL/GenBank/DDBJ databases">
        <authorList>
            <person name="Kurt Z."/>
        </authorList>
    </citation>
    <scope>NUCLEOTIDE SEQUENCE</scope>
</reference>
<dbReference type="Proteomes" id="UP001642409">
    <property type="component" value="Unassembled WGS sequence"/>
</dbReference>
<name>A0AA86TBG3_9EUKA</name>
<reference evidence="3 5" key="2">
    <citation type="submission" date="2024-07" db="EMBL/GenBank/DDBJ databases">
        <authorList>
            <person name="Akdeniz Z."/>
        </authorList>
    </citation>
    <scope>NUCLEOTIDE SEQUENCE [LARGE SCALE GENOMIC DNA]</scope>
</reference>
<evidence type="ECO:0000313" key="3">
    <source>
        <dbReference type="EMBL" id="CAL6031324.1"/>
    </source>
</evidence>